<name>A0A8S5THG0_9CAUD</name>
<proteinExistence type="predicted"/>
<organism evidence="1">
    <name type="scientific">Myoviridae sp. ctMnh10</name>
    <dbReference type="NCBI Taxonomy" id="2827682"/>
    <lineage>
        <taxon>Viruses</taxon>
        <taxon>Duplodnaviria</taxon>
        <taxon>Heunggongvirae</taxon>
        <taxon>Uroviricota</taxon>
        <taxon>Caudoviricetes</taxon>
    </lineage>
</organism>
<protein>
    <submittedName>
        <fullName evidence="1">Uncharacterized protein</fullName>
    </submittedName>
</protein>
<sequence>MCREEGIVKNTVDKLCLFVKLSTVIHKNPAYLCA</sequence>
<evidence type="ECO:0000313" key="1">
    <source>
        <dbReference type="EMBL" id="DAF62717.1"/>
    </source>
</evidence>
<accession>A0A8S5THG0</accession>
<reference evidence="1" key="1">
    <citation type="journal article" date="2021" name="Proc. Natl. Acad. Sci. U.S.A.">
        <title>A Catalog of Tens of Thousands of Viruses from Human Metagenomes Reveals Hidden Associations with Chronic Diseases.</title>
        <authorList>
            <person name="Tisza M.J."/>
            <person name="Buck C.B."/>
        </authorList>
    </citation>
    <scope>NUCLEOTIDE SEQUENCE</scope>
    <source>
        <strain evidence="1">CtMnh10</strain>
    </source>
</reference>
<dbReference type="EMBL" id="BK032827">
    <property type="protein sequence ID" value="DAF62717.1"/>
    <property type="molecule type" value="Genomic_DNA"/>
</dbReference>